<name>A0A1Y6CB87_9PROT</name>
<evidence type="ECO:0000313" key="4">
    <source>
        <dbReference type="EMBL" id="SMF46650.1"/>
    </source>
</evidence>
<proteinExistence type="inferred from homology"/>
<feature type="active site" description="Proton acceptor" evidence="3">
    <location>
        <position position="106"/>
    </location>
</feature>
<comment type="similarity">
    <text evidence="3">Belongs to the ribose 5-phosphate isomerase family.</text>
</comment>
<dbReference type="SUPFAM" id="SSF75445">
    <property type="entry name" value="D-ribose-5-phosphate isomerase (RpiA), lid domain"/>
    <property type="match status" value="1"/>
</dbReference>
<dbReference type="SUPFAM" id="SSF100950">
    <property type="entry name" value="NagB/RpiA/CoA transferase-like"/>
    <property type="match status" value="1"/>
</dbReference>
<keyword evidence="5" id="KW-1185">Reference proteome</keyword>
<dbReference type="Pfam" id="PF06026">
    <property type="entry name" value="Rib_5-P_isom_A"/>
    <property type="match status" value="1"/>
</dbReference>
<feature type="binding site" evidence="3">
    <location>
        <position position="124"/>
    </location>
    <ligand>
        <name>substrate</name>
    </ligand>
</feature>
<dbReference type="InterPro" id="IPR020672">
    <property type="entry name" value="Ribose5P_isomerase_typA_subgr"/>
</dbReference>
<dbReference type="EC" id="5.3.1.6" evidence="3"/>
<dbReference type="Gene3D" id="3.40.50.1360">
    <property type="match status" value="1"/>
</dbReference>
<comment type="catalytic activity">
    <reaction evidence="1 3">
        <text>aldehydo-D-ribose 5-phosphate = D-ribulose 5-phosphate</text>
        <dbReference type="Rhea" id="RHEA:14657"/>
        <dbReference type="ChEBI" id="CHEBI:58121"/>
        <dbReference type="ChEBI" id="CHEBI:58273"/>
        <dbReference type="EC" id="5.3.1.6"/>
    </reaction>
</comment>
<dbReference type="Proteomes" id="UP000192917">
    <property type="component" value="Unassembled WGS sequence"/>
</dbReference>
<dbReference type="GO" id="GO:0005829">
    <property type="term" value="C:cytosol"/>
    <property type="evidence" value="ECO:0007669"/>
    <property type="project" value="TreeGrafter"/>
</dbReference>
<dbReference type="InterPro" id="IPR004788">
    <property type="entry name" value="Ribose5P_isomerase_type_A"/>
</dbReference>
<accession>A0A1Y6CB87</accession>
<dbReference type="CDD" id="cd01398">
    <property type="entry name" value="RPI_A"/>
    <property type="match status" value="1"/>
</dbReference>
<feature type="binding site" evidence="3">
    <location>
        <begin position="84"/>
        <end position="87"/>
    </location>
    <ligand>
        <name>substrate</name>
    </ligand>
</feature>
<dbReference type="RefSeq" id="WP_085124211.1">
    <property type="nucleotide sequence ID" value="NZ_FWZX01000016.1"/>
</dbReference>
<dbReference type="STRING" id="560819.SAMN05428998_116114"/>
<dbReference type="GO" id="GO:0004751">
    <property type="term" value="F:ribose-5-phosphate isomerase activity"/>
    <property type="evidence" value="ECO:0007669"/>
    <property type="project" value="UniProtKB-UniRule"/>
</dbReference>
<dbReference type="AlphaFoldDB" id="A0A1Y6CB87"/>
<dbReference type="PANTHER" id="PTHR11934:SF0">
    <property type="entry name" value="RIBOSE-5-PHOSPHATE ISOMERASE"/>
    <property type="match status" value="1"/>
</dbReference>
<dbReference type="NCBIfam" id="TIGR00021">
    <property type="entry name" value="rpiA"/>
    <property type="match status" value="1"/>
</dbReference>
<dbReference type="Gene3D" id="3.30.70.260">
    <property type="match status" value="1"/>
</dbReference>
<dbReference type="GO" id="GO:0006014">
    <property type="term" value="P:D-ribose metabolic process"/>
    <property type="evidence" value="ECO:0007669"/>
    <property type="project" value="TreeGrafter"/>
</dbReference>
<comment type="subunit">
    <text evidence="3">Homodimer.</text>
</comment>
<keyword evidence="2 3" id="KW-0413">Isomerase</keyword>
<dbReference type="FunFam" id="3.40.50.1360:FF:000001">
    <property type="entry name" value="Ribose-5-phosphate isomerase A"/>
    <property type="match status" value="1"/>
</dbReference>
<reference evidence="4 5" key="1">
    <citation type="submission" date="2017-04" db="EMBL/GenBank/DDBJ databases">
        <authorList>
            <person name="Afonso C.L."/>
            <person name="Miller P.J."/>
            <person name="Scott M.A."/>
            <person name="Spackman E."/>
            <person name="Goraichik I."/>
            <person name="Dimitrov K.M."/>
            <person name="Suarez D.L."/>
            <person name="Swayne D.E."/>
        </authorList>
    </citation>
    <scope>NUCLEOTIDE SEQUENCE [LARGE SCALE GENOMIC DNA]</scope>
    <source>
        <strain evidence="4 5">USBA 355</strain>
    </source>
</reference>
<dbReference type="NCBIfam" id="NF001924">
    <property type="entry name" value="PRK00702.1"/>
    <property type="match status" value="1"/>
</dbReference>
<feature type="binding site" evidence="3">
    <location>
        <begin position="97"/>
        <end position="100"/>
    </location>
    <ligand>
        <name>substrate</name>
    </ligand>
</feature>
<evidence type="ECO:0000256" key="1">
    <source>
        <dbReference type="ARBA" id="ARBA00001713"/>
    </source>
</evidence>
<dbReference type="UniPathway" id="UPA00115">
    <property type="reaction ID" value="UER00412"/>
</dbReference>
<dbReference type="HAMAP" id="MF_00170">
    <property type="entry name" value="Rib_5P_isom_A"/>
    <property type="match status" value="1"/>
</dbReference>
<evidence type="ECO:0000256" key="3">
    <source>
        <dbReference type="HAMAP-Rule" id="MF_00170"/>
    </source>
</evidence>
<evidence type="ECO:0000256" key="2">
    <source>
        <dbReference type="ARBA" id="ARBA00023235"/>
    </source>
</evidence>
<evidence type="ECO:0000313" key="5">
    <source>
        <dbReference type="Proteomes" id="UP000192917"/>
    </source>
</evidence>
<protein>
    <recommendedName>
        <fullName evidence="3">Ribose-5-phosphate isomerase A</fullName>
        <ecNumber evidence="3">5.3.1.6</ecNumber>
    </recommendedName>
    <alternativeName>
        <fullName evidence="3">Phosphoriboisomerase A</fullName>
        <shortName evidence="3">PRI</shortName>
    </alternativeName>
</protein>
<gene>
    <name evidence="3" type="primary">rpiA</name>
    <name evidence="4" type="ORF">SAMN05428998_116114</name>
</gene>
<comment type="function">
    <text evidence="3">Catalyzes the reversible conversion of ribose-5-phosphate to ribulose 5-phosphate.</text>
</comment>
<dbReference type="PANTHER" id="PTHR11934">
    <property type="entry name" value="RIBOSE-5-PHOSPHATE ISOMERASE"/>
    <property type="match status" value="1"/>
</dbReference>
<dbReference type="EMBL" id="FWZX01000016">
    <property type="protein sequence ID" value="SMF46650.1"/>
    <property type="molecule type" value="Genomic_DNA"/>
</dbReference>
<feature type="binding site" evidence="3">
    <location>
        <begin position="29"/>
        <end position="32"/>
    </location>
    <ligand>
        <name>substrate</name>
    </ligand>
</feature>
<dbReference type="GO" id="GO:0009052">
    <property type="term" value="P:pentose-phosphate shunt, non-oxidative branch"/>
    <property type="evidence" value="ECO:0007669"/>
    <property type="project" value="UniProtKB-UniRule"/>
</dbReference>
<comment type="pathway">
    <text evidence="3">Carbohydrate degradation; pentose phosphate pathway; D-ribose 5-phosphate from D-ribulose 5-phosphate (non-oxidative stage): step 1/1.</text>
</comment>
<organism evidence="4 5">
    <name type="scientific">Tistlia consotensis USBA 355</name>
    <dbReference type="NCBI Taxonomy" id="560819"/>
    <lineage>
        <taxon>Bacteria</taxon>
        <taxon>Pseudomonadati</taxon>
        <taxon>Pseudomonadota</taxon>
        <taxon>Alphaproteobacteria</taxon>
        <taxon>Rhodospirillales</taxon>
        <taxon>Rhodovibrionaceae</taxon>
        <taxon>Tistlia</taxon>
    </lineage>
</organism>
<dbReference type="InterPro" id="IPR037171">
    <property type="entry name" value="NagB/RpiA_transferase-like"/>
</dbReference>
<sequence>MDRTEAAKRDAARQAFDLVEQDSVLGLGTGSTVEAGLDHLAARIAEGLRVTCIPSSRRTTAAAAERGIGVVDLAEVGQVDLCIDGADQIDRDHRMIKGGGGAHLREKCLARIARQRVYVADRGKLVERLGRTWLPLEILPYGAQFTLQAVARIVGTETRLRRGAYGPLRSDNGNLLADCWIDTLEDPAGLDRTLHAVPGLLETGLFVGFVDRLIVGDPDAAPIR</sequence>